<keyword evidence="1" id="KW-0472">Membrane</keyword>
<organism evidence="2 3">
    <name type="scientific">Paenibacillus gansuensis</name>
    <dbReference type="NCBI Taxonomy" id="306542"/>
    <lineage>
        <taxon>Bacteria</taxon>
        <taxon>Bacillati</taxon>
        <taxon>Bacillota</taxon>
        <taxon>Bacilli</taxon>
        <taxon>Bacillales</taxon>
        <taxon>Paenibacillaceae</taxon>
        <taxon>Paenibacillus</taxon>
    </lineage>
</organism>
<proteinExistence type="predicted"/>
<keyword evidence="1" id="KW-0812">Transmembrane</keyword>
<evidence type="ECO:0008006" key="4">
    <source>
        <dbReference type="Google" id="ProtNLM"/>
    </source>
</evidence>
<name>A0ABW5PAJ3_9BACL</name>
<comment type="caution">
    <text evidence="2">The sequence shown here is derived from an EMBL/GenBank/DDBJ whole genome shotgun (WGS) entry which is preliminary data.</text>
</comment>
<gene>
    <name evidence="2" type="ORF">ACFSUF_03480</name>
</gene>
<feature type="transmembrane region" description="Helical" evidence="1">
    <location>
        <begin position="31"/>
        <end position="48"/>
    </location>
</feature>
<evidence type="ECO:0000256" key="1">
    <source>
        <dbReference type="SAM" id="Phobius"/>
    </source>
</evidence>
<dbReference type="EMBL" id="JBHUME010000002">
    <property type="protein sequence ID" value="MFD2611480.1"/>
    <property type="molecule type" value="Genomic_DNA"/>
</dbReference>
<reference evidence="3" key="1">
    <citation type="journal article" date="2019" name="Int. J. Syst. Evol. Microbiol.">
        <title>The Global Catalogue of Microorganisms (GCM) 10K type strain sequencing project: providing services to taxonomists for standard genome sequencing and annotation.</title>
        <authorList>
            <consortium name="The Broad Institute Genomics Platform"/>
            <consortium name="The Broad Institute Genome Sequencing Center for Infectious Disease"/>
            <person name="Wu L."/>
            <person name="Ma J."/>
        </authorList>
    </citation>
    <scope>NUCLEOTIDE SEQUENCE [LARGE SCALE GENOMIC DNA]</scope>
    <source>
        <strain evidence="3">KCTC 3950</strain>
    </source>
</reference>
<keyword evidence="3" id="KW-1185">Reference proteome</keyword>
<protein>
    <recommendedName>
        <fullName evidence="4">DUF4760 domain-containing protein</fullName>
    </recommendedName>
</protein>
<evidence type="ECO:0000313" key="2">
    <source>
        <dbReference type="EMBL" id="MFD2611480.1"/>
    </source>
</evidence>
<dbReference type="Proteomes" id="UP001597541">
    <property type="component" value="Unassembled WGS sequence"/>
</dbReference>
<sequence>MTLWLITGLLLAMITFYIVDGTKFSEAKLNLFITIVGTVAGVILAFIAEDLRQQSDDREQIIGLLHSSMHITQQRVEKVKLRLVYAQSEIYSETAMKVKYPEIAAIQANDEIFTVLLHNGELFMKLSHQLRRHIPVFMDNAHWFDATYQPNSFENDRFIEYILAKYLILLEQQIDYVNLEMKLLKGTLKKKEFDQQFQFLEDYYLLRIERLKKVRH</sequence>
<dbReference type="RefSeq" id="WP_377600126.1">
    <property type="nucleotide sequence ID" value="NZ_JBHUME010000002.1"/>
</dbReference>
<accession>A0ABW5PAJ3</accession>
<evidence type="ECO:0000313" key="3">
    <source>
        <dbReference type="Proteomes" id="UP001597541"/>
    </source>
</evidence>
<keyword evidence="1" id="KW-1133">Transmembrane helix</keyword>